<dbReference type="InterPro" id="IPR007052">
    <property type="entry name" value="CS_dom"/>
</dbReference>
<dbReference type="Gene3D" id="2.60.40.790">
    <property type="match status" value="1"/>
</dbReference>
<dbReference type="FunFam" id="2.60.40.790:FF:000013">
    <property type="entry name" value="Very-long-chain (3R)-3-hydroxyacyl-CoA dehydratase"/>
    <property type="match status" value="1"/>
</dbReference>
<dbReference type="GO" id="GO:0051879">
    <property type="term" value="F:Hsp90 protein binding"/>
    <property type="evidence" value="ECO:0007669"/>
    <property type="project" value="InterPro"/>
</dbReference>
<feature type="compositionally biased region" description="Acidic residues" evidence="2">
    <location>
        <begin position="142"/>
        <end position="152"/>
    </location>
</feature>
<evidence type="ECO:0000313" key="4">
    <source>
        <dbReference type="EMBL" id="GFU11868.1"/>
    </source>
</evidence>
<dbReference type="GO" id="GO:0051131">
    <property type="term" value="P:chaperone-mediated protein complex assembly"/>
    <property type="evidence" value="ECO:0007669"/>
    <property type="project" value="TreeGrafter"/>
</dbReference>
<evidence type="ECO:0000259" key="3">
    <source>
        <dbReference type="PROSITE" id="PS51203"/>
    </source>
</evidence>
<dbReference type="InterPro" id="IPR008978">
    <property type="entry name" value="HSP20-like_chaperone"/>
</dbReference>
<proteinExistence type="inferred from homology"/>
<feature type="domain" description="CS" evidence="3">
    <location>
        <begin position="4"/>
        <end position="92"/>
    </location>
</feature>
<comment type="caution">
    <text evidence="4">The sequence shown here is derived from an EMBL/GenBank/DDBJ whole genome shotgun (WGS) entry which is preliminary data.</text>
</comment>
<evidence type="ECO:0000256" key="1">
    <source>
        <dbReference type="ARBA" id="ARBA00025733"/>
    </source>
</evidence>
<evidence type="ECO:0000256" key="2">
    <source>
        <dbReference type="SAM" id="MobiDB-lite"/>
    </source>
</evidence>
<reference evidence="4" key="1">
    <citation type="submission" date="2020-08" db="EMBL/GenBank/DDBJ databases">
        <title>Multicomponent nature underlies the extraordinary mechanical properties of spider dragline silk.</title>
        <authorList>
            <person name="Kono N."/>
            <person name="Nakamura H."/>
            <person name="Mori M."/>
            <person name="Yoshida Y."/>
            <person name="Ohtoshi R."/>
            <person name="Malay A.D."/>
            <person name="Moran D.A.P."/>
            <person name="Tomita M."/>
            <person name="Numata K."/>
            <person name="Arakawa K."/>
        </authorList>
    </citation>
    <scope>NUCLEOTIDE SEQUENCE</scope>
</reference>
<dbReference type="GO" id="GO:0051087">
    <property type="term" value="F:protein-folding chaperone binding"/>
    <property type="evidence" value="ECO:0007669"/>
    <property type="project" value="TreeGrafter"/>
</dbReference>
<dbReference type="PANTHER" id="PTHR22932:SF1">
    <property type="entry name" value="CO-CHAPERONE PROTEIN DAF-41"/>
    <property type="match status" value="1"/>
</dbReference>
<gene>
    <name evidence="4" type="primary">CG16817</name>
    <name evidence="4" type="ORF">NPIL_302551</name>
</gene>
<dbReference type="Pfam" id="PF04969">
    <property type="entry name" value="CS"/>
    <property type="match status" value="1"/>
</dbReference>
<dbReference type="GO" id="GO:0005829">
    <property type="term" value="C:cytosol"/>
    <property type="evidence" value="ECO:0007669"/>
    <property type="project" value="TreeGrafter"/>
</dbReference>
<evidence type="ECO:0000313" key="5">
    <source>
        <dbReference type="Proteomes" id="UP000887013"/>
    </source>
</evidence>
<name>A0A8X6QCJ5_NEPPI</name>
<dbReference type="OrthoDB" id="1564555at2759"/>
<dbReference type="AlphaFoldDB" id="A0A8X6QCJ5"/>
<sequence length="152" mass="17893">MCIYRSPPVAWAERKNLIYLTVNVTDCKKPDIKLNPDKLYFKGKNGDGIEYEITLEFLKEINVDTSKYSVKDRGIDFILMKSESGPYWNRLLKENKKYHWLKIDFAKWKDEDDSDIDLNDESDFEEMMKQMSGLKATSNDLNDLEESDDEND</sequence>
<dbReference type="PANTHER" id="PTHR22932">
    <property type="entry name" value="TELOMERASE-BINDING PROTEIN P23 HSP90 CO-CHAPERONE"/>
    <property type="match status" value="1"/>
</dbReference>
<protein>
    <submittedName>
        <fullName evidence="4">Uncharacterized protein CG16817</fullName>
    </submittedName>
</protein>
<comment type="similarity">
    <text evidence="1">Belongs to the p23/wos2 family.</text>
</comment>
<dbReference type="GO" id="GO:0005634">
    <property type="term" value="C:nucleus"/>
    <property type="evidence" value="ECO:0007669"/>
    <property type="project" value="TreeGrafter"/>
</dbReference>
<feature type="region of interest" description="Disordered" evidence="2">
    <location>
        <begin position="132"/>
        <end position="152"/>
    </location>
</feature>
<dbReference type="Proteomes" id="UP000887013">
    <property type="component" value="Unassembled WGS sequence"/>
</dbReference>
<dbReference type="GO" id="GO:0006457">
    <property type="term" value="P:protein folding"/>
    <property type="evidence" value="ECO:0007669"/>
    <property type="project" value="TreeGrafter"/>
</dbReference>
<organism evidence="4 5">
    <name type="scientific">Nephila pilipes</name>
    <name type="common">Giant wood spider</name>
    <name type="synonym">Nephila maculata</name>
    <dbReference type="NCBI Taxonomy" id="299642"/>
    <lineage>
        <taxon>Eukaryota</taxon>
        <taxon>Metazoa</taxon>
        <taxon>Ecdysozoa</taxon>
        <taxon>Arthropoda</taxon>
        <taxon>Chelicerata</taxon>
        <taxon>Arachnida</taxon>
        <taxon>Araneae</taxon>
        <taxon>Araneomorphae</taxon>
        <taxon>Entelegynae</taxon>
        <taxon>Araneoidea</taxon>
        <taxon>Nephilidae</taxon>
        <taxon>Nephila</taxon>
    </lineage>
</organism>
<accession>A0A8X6QCJ5</accession>
<dbReference type="PROSITE" id="PS51203">
    <property type="entry name" value="CS"/>
    <property type="match status" value="1"/>
</dbReference>
<dbReference type="InterPro" id="IPR045250">
    <property type="entry name" value="p23-like"/>
</dbReference>
<keyword evidence="5" id="KW-1185">Reference proteome</keyword>
<dbReference type="SUPFAM" id="SSF49764">
    <property type="entry name" value="HSP20-like chaperones"/>
    <property type="match status" value="1"/>
</dbReference>
<dbReference type="CDD" id="cd06465">
    <property type="entry name" value="p23_hB-ind1_like"/>
    <property type="match status" value="1"/>
</dbReference>
<dbReference type="EMBL" id="BMAW01125331">
    <property type="protein sequence ID" value="GFU11868.1"/>
    <property type="molecule type" value="Genomic_DNA"/>
</dbReference>